<feature type="transmembrane region" description="Helical" evidence="2">
    <location>
        <begin position="278"/>
        <end position="296"/>
    </location>
</feature>
<gene>
    <name evidence="4" type="ORF">C2S53_020574</name>
</gene>
<evidence type="ECO:0000256" key="1">
    <source>
        <dbReference type="SAM" id="MobiDB-lite"/>
    </source>
</evidence>
<dbReference type="SUPFAM" id="SSF49723">
    <property type="entry name" value="Lipase/lipooxygenase domain (PLAT/LH2 domain)"/>
    <property type="match status" value="1"/>
</dbReference>
<feature type="transmembrane region" description="Helical" evidence="2">
    <location>
        <begin position="324"/>
        <end position="342"/>
    </location>
</feature>
<keyword evidence="2" id="KW-0472">Membrane</keyword>
<keyword evidence="5" id="KW-1185">Reference proteome</keyword>
<evidence type="ECO:0000313" key="4">
    <source>
        <dbReference type="EMBL" id="KAH6829836.1"/>
    </source>
</evidence>
<dbReference type="Proteomes" id="UP001190926">
    <property type="component" value="Unassembled WGS sequence"/>
</dbReference>
<evidence type="ECO:0000256" key="2">
    <source>
        <dbReference type="SAM" id="Phobius"/>
    </source>
</evidence>
<dbReference type="Pfam" id="PF24938">
    <property type="entry name" value="DUF7755"/>
    <property type="match status" value="1"/>
</dbReference>
<sequence>MELHTSKFLISPTHTKFPLKYSAGPNHTRILGINFRYFPLIIRSKKSRYQDFQEYAKPARLLPARGVRLWRDASLLETAFASSPPSKSESLYKVRVQTSKIYGSGLSDVNSGILLCLIDENGSSVLQRLPATWSEECDTLHFQRGSVDEFAFEGPHLGRILAVWISLESGEWRIGGIDLRVVSPLGGKNQETKYEFELEDILIGEKGEASMMEFRPHSVTAFSEDESTSTLLDENPPSPSNEESMEEYASLKLSLLFYDTVLILAGSAIASVSVGEDAAYAFLIGGLLGFAYLLLLQRSVDELPAPELVRGENGVSSSRVKGSVSIVVLVFAAVVVAVKYALGDYAVKLGPNDLIFGMMGFLMCKVSAVLAAFKPVPRS</sequence>
<protein>
    <recommendedName>
        <fullName evidence="3">DUF7755 domain-containing protein</fullName>
    </recommendedName>
</protein>
<keyword evidence="2" id="KW-0812">Transmembrane</keyword>
<proteinExistence type="predicted"/>
<name>A0AAD4JAK1_PERFH</name>
<dbReference type="AlphaFoldDB" id="A0AAD4JAK1"/>
<comment type="caution">
    <text evidence="4">The sequence shown here is derived from an EMBL/GenBank/DDBJ whole genome shotgun (WGS) entry which is preliminary data.</text>
</comment>
<accession>A0AAD4JAK1</accession>
<dbReference type="InterPro" id="IPR056657">
    <property type="entry name" value="DUF7755"/>
</dbReference>
<evidence type="ECO:0000313" key="5">
    <source>
        <dbReference type="Proteomes" id="UP001190926"/>
    </source>
</evidence>
<dbReference type="EMBL" id="SDAM02000104">
    <property type="protein sequence ID" value="KAH6829836.1"/>
    <property type="molecule type" value="Genomic_DNA"/>
</dbReference>
<feature type="region of interest" description="Disordered" evidence="1">
    <location>
        <begin position="224"/>
        <end position="244"/>
    </location>
</feature>
<keyword evidence="2" id="KW-1133">Transmembrane helix</keyword>
<dbReference type="PANTHER" id="PTHR36330">
    <property type="entry name" value="LIPASE/LIPOOXYGENASE, PLAT/LH2 FAMILY PROTEIN"/>
    <property type="match status" value="1"/>
</dbReference>
<feature type="domain" description="DUF7755" evidence="3">
    <location>
        <begin position="90"/>
        <end position="220"/>
    </location>
</feature>
<dbReference type="Gene3D" id="2.60.60.20">
    <property type="entry name" value="PLAT/LH2 domain"/>
    <property type="match status" value="1"/>
</dbReference>
<dbReference type="InterPro" id="IPR036392">
    <property type="entry name" value="PLAT/LH2_dom_sf"/>
</dbReference>
<evidence type="ECO:0000259" key="3">
    <source>
        <dbReference type="Pfam" id="PF24938"/>
    </source>
</evidence>
<dbReference type="PANTHER" id="PTHR36330:SF2">
    <property type="entry name" value="LIPASE_LIPOOXYGENASE, PLAT_LH2 FAMILY PROTEIN"/>
    <property type="match status" value="1"/>
</dbReference>
<organism evidence="4 5">
    <name type="scientific">Perilla frutescens var. hirtella</name>
    <name type="common">Perilla citriodora</name>
    <name type="synonym">Perilla setoyensis</name>
    <dbReference type="NCBI Taxonomy" id="608512"/>
    <lineage>
        <taxon>Eukaryota</taxon>
        <taxon>Viridiplantae</taxon>
        <taxon>Streptophyta</taxon>
        <taxon>Embryophyta</taxon>
        <taxon>Tracheophyta</taxon>
        <taxon>Spermatophyta</taxon>
        <taxon>Magnoliopsida</taxon>
        <taxon>eudicotyledons</taxon>
        <taxon>Gunneridae</taxon>
        <taxon>Pentapetalae</taxon>
        <taxon>asterids</taxon>
        <taxon>lamiids</taxon>
        <taxon>Lamiales</taxon>
        <taxon>Lamiaceae</taxon>
        <taxon>Nepetoideae</taxon>
        <taxon>Elsholtzieae</taxon>
        <taxon>Perilla</taxon>
    </lineage>
</organism>
<reference evidence="4 5" key="1">
    <citation type="journal article" date="2021" name="Nat. Commun.">
        <title>Incipient diploidization of the medicinal plant Perilla within 10,000 years.</title>
        <authorList>
            <person name="Zhang Y."/>
            <person name="Shen Q."/>
            <person name="Leng L."/>
            <person name="Zhang D."/>
            <person name="Chen S."/>
            <person name="Shi Y."/>
            <person name="Ning Z."/>
            <person name="Chen S."/>
        </authorList>
    </citation>
    <scope>NUCLEOTIDE SEQUENCE [LARGE SCALE GENOMIC DNA]</scope>
    <source>
        <strain evidence="5">cv. PC099</strain>
    </source>
</reference>
<feature type="transmembrane region" description="Helical" evidence="2">
    <location>
        <begin position="354"/>
        <end position="373"/>
    </location>
</feature>
<feature type="transmembrane region" description="Helical" evidence="2">
    <location>
        <begin position="255"/>
        <end position="272"/>
    </location>
</feature>